<dbReference type="RefSeq" id="WP_106987374.1">
    <property type="nucleotide sequence ID" value="NZ_JBBNHF010000036.1"/>
</dbReference>
<dbReference type="GeneID" id="77470165"/>
<proteinExistence type="predicted"/>
<protein>
    <submittedName>
        <fullName evidence="1">Cof-type HAD-IIB family hydrolase</fullName>
    </submittedName>
</protein>
<dbReference type="Gene3D" id="3.30.1240.10">
    <property type="match status" value="1"/>
</dbReference>
<dbReference type="SFLD" id="SFLDG01140">
    <property type="entry name" value="C2.B:_Phosphomannomutase_and_P"/>
    <property type="match status" value="1"/>
</dbReference>
<dbReference type="CDD" id="cd07516">
    <property type="entry name" value="HAD_Pase"/>
    <property type="match status" value="1"/>
</dbReference>
<dbReference type="InterPro" id="IPR023214">
    <property type="entry name" value="HAD_sf"/>
</dbReference>
<accession>A0A2T3G102</accession>
<dbReference type="GO" id="GO:0005829">
    <property type="term" value="C:cytosol"/>
    <property type="evidence" value="ECO:0007669"/>
    <property type="project" value="TreeGrafter"/>
</dbReference>
<keyword evidence="1" id="KW-0378">Hydrolase</keyword>
<dbReference type="PANTHER" id="PTHR10000">
    <property type="entry name" value="PHOSPHOSERINE PHOSPHATASE"/>
    <property type="match status" value="1"/>
</dbReference>
<reference evidence="2" key="1">
    <citation type="submission" date="2018-03" db="EMBL/GenBank/DDBJ databases">
        <title>Lachnoclostridium SNUG30370 gen.nov., sp.nov., isolated from human faeces.</title>
        <authorList>
            <person name="Seo B."/>
            <person name="Jeon K."/>
            <person name="Ko G."/>
        </authorList>
    </citation>
    <scope>NUCLEOTIDE SEQUENCE [LARGE SCALE GENOMIC DNA]</scope>
    <source>
        <strain evidence="2">SNUG30370</strain>
    </source>
</reference>
<dbReference type="AlphaFoldDB" id="A0A2T3G102"/>
<dbReference type="Gene3D" id="3.40.50.1000">
    <property type="entry name" value="HAD superfamily/HAD-like"/>
    <property type="match status" value="1"/>
</dbReference>
<dbReference type="SFLD" id="SFLDS00003">
    <property type="entry name" value="Haloacid_Dehalogenase"/>
    <property type="match status" value="1"/>
</dbReference>
<dbReference type="GO" id="GO:0000287">
    <property type="term" value="F:magnesium ion binding"/>
    <property type="evidence" value="ECO:0007669"/>
    <property type="project" value="TreeGrafter"/>
</dbReference>
<dbReference type="EMBL" id="PYLP01000003">
    <property type="protein sequence ID" value="PST41218.1"/>
    <property type="molecule type" value="Genomic_DNA"/>
</dbReference>
<dbReference type="InterPro" id="IPR000150">
    <property type="entry name" value="Cof"/>
</dbReference>
<dbReference type="InterPro" id="IPR036412">
    <property type="entry name" value="HAD-like_sf"/>
</dbReference>
<dbReference type="Pfam" id="PF08282">
    <property type="entry name" value="Hydrolase_3"/>
    <property type="match status" value="1"/>
</dbReference>
<name>A0A2T3G102_9FIRM</name>
<dbReference type="GO" id="GO:0016791">
    <property type="term" value="F:phosphatase activity"/>
    <property type="evidence" value="ECO:0007669"/>
    <property type="project" value="TreeGrafter"/>
</dbReference>
<dbReference type="SUPFAM" id="SSF56784">
    <property type="entry name" value="HAD-like"/>
    <property type="match status" value="1"/>
</dbReference>
<organism evidence="1 2">
    <name type="scientific">Faecalibacillus faecis</name>
    <dbReference type="NCBI Taxonomy" id="1982628"/>
    <lineage>
        <taxon>Bacteria</taxon>
        <taxon>Bacillati</taxon>
        <taxon>Bacillota</taxon>
        <taxon>Erysipelotrichia</taxon>
        <taxon>Erysipelotrichales</taxon>
        <taxon>Coprobacillaceae</taxon>
        <taxon>Faecalibacillus</taxon>
    </lineage>
</organism>
<dbReference type="PANTHER" id="PTHR10000:SF8">
    <property type="entry name" value="HAD SUPERFAMILY HYDROLASE-LIKE, TYPE 3"/>
    <property type="match status" value="1"/>
</dbReference>
<dbReference type="NCBIfam" id="TIGR00099">
    <property type="entry name" value="Cof-subfamily"/>
    <property type="match status" value="1"/>
</dbReference>
<comment type="caution">
    <text evidence="1">The sequence shown here is derived from an EMBL/GenBank/DDBJ whole genome shotgun (WGS) entry which is preliminary data.</text>
</comment>
<evidence type="ECO:0000313" key="1">
    <source>
        <dbReference type="EMBL" id="PST41218.1"/>
    </source>
</evidence>
<dbReference type="InterPro" id="IPR006379">
    <property type="entry name" value="HAD-SF_hydro_IIB"/>
</dbReference>
<dbReference type="NCBIfam" id="TIGR01484">
    <property type="entry name" value="HAD-SF-IIB"/>
    <property type="match status" value="1"/>
</dbReference>
<dbReference type="Proteomes" id="UP000241201">
    <property type="component" value="Unassembled WGS sequence"/>
</dbReference>
<sequence>MYKIIACDLDETLLSDDRTISKDNVEAIEKAKELGVKFVPATGRGFNTVGGTLKDLGLYDLENEYVISYNGGAITENKGSKLLHFEGISFEKASELYKRGLDYDVCIHVYTKDMVYAYKYVQEEKDYLAGRMEVTEIFDDNIDFLKGQEIVKVLYMNTDYQYLKGIENDLKEIIGDLDVSYSSNRYIEFNHQGVNKGQGLKHLVELLHVDMKETIAIGDNFNDLSMIKVAGLGVGVQNTVEEMKKECDIITKATNNQGAIAEVINQYILGTN</sequence>
<gene>
    <name evidence="1" type="ORF">C7U55_03480</name>
</gene>
<keyword evidence="2" id="KW-1185">Reference proteome</keyword>
<evidence type="ECO:0000313" key="2">
    <source>
        <dbReference type="Proteomes" id="UP000241201"/>
    </source>
</evidence>